<evidence type="ECO:0000256" key="6">
    <source>
        <dbReference type="SAM" id="Phobius"/>
    </source>
</evidence>
<dbReference type="PANTHER" id="PTHR31465">
    <property type="entry name" value="PROTEIN RTA1-RELATED"/>
    <property type="match status" value="1"/>
</dbReference>
<feature type="transmembrane region" description="Helical" evidence="6">
    <location>
        <begin position="191"/>
        <end position="215"/>
    </location>
</feature>
<dbReference type="Proteomes" id="UP000245768">
    <property type="component" value="Unassembled WGS sequence"/>
</dbReference>
<evidence type="ECO:0000256" key="4">
    <source>
        <dbReference type="ARBA" id="ARBA00023136"/>
    </source>
</evidence>
<feature type="signal peptide" evidence="7">
    <location>
        <begin position="1"/>
        <end position="24"/>
    </location>
</feature>
<feature type="transmembrane region" description="Helical" evidence="6">
    <location>
        <begin position="275"/>
        <end position="294"/>
    </location>
</feature>
<proteinExistence type="predicted"/>
<protein>
    <submittedName>
        <fullName evidence="8">RTA1-domain-containing protein</fullName>
    </submittedName>
</protein>
<dbReference type="GO" id="GO:0016020">
    <property type="term" value="C:membrane"/>
    <property type="evidence" value="ECO:0007669"/>
    <property type="project" value="UniProtKB-SubCell"/>
</dbReference>
<keyword evidence="7" id="KW-0732">Signal</keyword>
<dbReference type="InterPro" id="IPR007568">
    <property type="entry name" value="RTA1"/>
</dbReference>
<evidence type="ECO:0000256" key="2">
    <source>
        <dbReference type="ARBA" id="ARBA00022692"/>
    </source>
</evidence>
<dbReference type="EMBL" id="KZ819635">
    <property type="protein sequence ID" value="PWN91550.1"/>
    <property type="molecule type" value="Genomic_DNA"/>
</dbReference>
<reference evidence="8 9" key="1">
    <citation type="journal article" date="2018" name="Mol. Biol. Evol.">
        <title>Broad Genomic Sampling Reveals a Smut Pathogenic Ancestry of the Fungal Clade Ustilaginomycotina.</title>
        <authorList>
            <person name="Kijpornyongpan T."/>
            <person name="Mondo S.J."/>
            <person name="Barry K."/>
            <person name="Sandor L."/>
            <person name="Lee J."/>
            <person name="Lipzen A."/>
            <person name="Pangilinan J."/>
            <person name="LaButti K."/>
            <person name="Hainaut M."/>
            <person name="Henrissat B."/>
            <person name="Grigoriev I.V."/>
            <person name="Spatafora J.W."/>
            <person name="Aime M.C."/>
        </authorList>
    </citation>
    <scope>NUCLEOTIDE SEQUENCE [LARGE SCALE GENOMIC DNA]</scope>
    <source>
        <strain evidence="8 9">MCA 4198</strain>
    </source>
</reference>
<sequence length="349" mass="38171">MARSLLIIASSLLLVASTVPAVSADTVAYQPGNPFGYVPDLGGNLTYAILYTLICTATFYHTLNPRKKVDKWALCLPIGLLFAMVGYYIRVAERYNQTEQSLYIVMYLFVVLSPAAFLAFNYILFGRLMAALEGKKPTEIKGKSKYSLLHPRLFKVIFVTSDIITFLIQAAGGGLQTSDGPQRKVGDKIFLAGVAAQGASYLLFATVTLVAHLRLIRQDPQRFSPLNISLSGNPTVLLFDLLYVSSIGIIVRSVYRIVENAMGYDGYLYTHEVFTFTLDALPLIIATGVWAIFWPGTLLRRIRAEANGDRGFDEKIPSASAGAAEESQPHSLVGHRSEARVSDIGTSAS</sequence>
<dbReference type="GeneID" id="37042961"/>
<evidence type="ECO:0000256" key="7">
    <source>
        <dbReference type="SAM" id="SignalP"/>
    </source>
</evidence>
<dbReference type="AlphaFoldDB" id="A0A316YPT5"/>
<dbReference type="PANTHER" id="PTHR31465:SF1">
    <property type="entry name" value="PROTEIN RTA1-RELATED"/>
    <property type="match status" value="1"/>
</dbReference>
<keyword evidence="3 6" id="KW-1133">Transmembrane helix</keyword>
<feature type="transmembrane region" description="Helical" evidence="6">
    <location>
        <begin position="101"/>
        <end position="125"/>
    </location>
</feature>
<feature type="transmembrane region" description="Helical" evidence="6">
    <location>
        <begin position="40"/>
        <end position="60"/>
    </location>
</feature>
<feature type="transmembrane region" description="Helical" evidence="6">
    <location>
        <begin position="72"/>
        <end position="89"/>
    </location>
</feature>
<name>A0A316YPT5_9BASI</name>
<feature type="region of interest" description="Disordered" evidence="5">
    <location>
        <begin position="313"/>
        <end position="349"/>
    </location>
</feature>
<dbReference type="RefSeq" id="XP_025378748.1">
    <property type="nucleotide sequence ID" value="XM_025521045.1"/>
</dbReference>
<comment type="subcellular location">
    <subcellularLocation>
        <location evidence="1">Membrane</location>
        <topology evidence="1">Multi-pass membrane protein</topology>
    </subcellularLocation>
</comment>
<evidence type="ECO:0000256" key="1">
    <source>
        <dbReference type="ARBA" id="ARBA00004141"/>
    </source>
</evidence>
<organism evidence="8 9">
    <name type="scientific">Acaromyces ingoldii</name>
    <dbReference type="NCBI Taxonomy" id="215250"/>
    <lineage>
        <taxon>Eukaryota</taxon>
        <taxon>Fungi</taxon>
        <taxon>Dikarya</taxon>
        <taxon>Basidiomycota</taxon>
        <taxon>Ustilaginomycotina</taxon>
        <taxon>Exobasidiomycetes</taxon>
        <taxon>Exobasidiales</taxon>
        <taxon>Cryptobasidiaceae</taxon>
        <taxon>Acaromyces</taxon>
    </lineage>
</organism>
<dbReference type="FunCoup" id="A0A316YPT5">
    <property type="interactions" value="24"/>
</dbReference>
<feature type="transmembrane region" description="Helical" evidence="6">
    <location>
        <begin position="236"/>
        <end position="255"/>
    </location>
</feature>
<evidence type="ECO:0000256" key="3">
    <source>
        <dbReference type="ARBA" id="ARBA00022989"/>
    </source>
</evidence>
<feature type="chain" id="PRO_5016337764" evidence="7">
    <location>
        <begin position="25"/>
        <end position="349"/>
    </location>
</feature>
<gene>
    <name evidence="8" type="ORF">FA10DRAFT_265401</name>
</gene>
<accession>A0A316YPT5</accession>
<evidence type="ECO:0000313" key="9">
    <source>
        <dbReference type="Proteomes" id="UP000245768"/>
    </source>
</evidence>
<feature type="transmembrane region" description="Helical" evidence="6">
    <location>
        <begin position="153"/>
        <end position="171"/>
    </location>
</feature>
<keyword evidence="4 6" id="KW-0472">Membrane</keyword>
<keyword evidence="9" id="KW-1185">Reference proteome</keyword>
<dbReference type="InParanoid" id="A0A316YPT5"/>
<dbReference type="STRING" id="215250.A0A316YPT5"/>
<keyword evidence="2 6" id="KW-0812">Transmembrane</keyword>
<dbReference type="OrthoDB" id="3358017at2759"/>
<evidence type="ECO:0000313" key="8">
    <source>
        <dbReference type="EMBL" id="PWN91550.1"/>
    </source>
</evidence>
<evidence type="ECO:0000256" key="5">
    <source>
        <dbReference type="SAM" id="MobiDB-lite"/>
    </source>
</evidence>
<dbReference type="Pfam" id="PF04479">
    <property type="entry name" value="RTA1"/>
    <property type="match status" value="1"/>
</dbReference>